<feature type="transmembrane region" description="Helical" evidence="5">
    <location>
        <begin position="217"/>
        <end position="236"/>
    </location>
</feature>
<feature type="transmembrane region" description="Helical" evidence="5">
    <location>
        <begin position="98"/>
        <end position="128"/>
    </location>
</feature>
<keyword evidence="2 5" id="KW-0812">Transmembrane</keyword>
<evidence type="ECO:0000256" key="4">
    <source>
        <dbReference type="ARBA" id="ARBA00023136"/>
    </source>
</evidence>
<feature type="transmembrane region" description="Helical" evidence="5">
    <location>
        <begin position="275"/>
        <end position="293"/>
    </location>
</feature>
<dbReference type="Gene3D" id="1.10.357.140">
    <property type="entry name" value="UbiA prenyltransferase"/>
    <property type="match status" value="1"/>
</dbReference>
<reference evidence="6 7" key="1">
    <citation type="submission" date="2019-10" db="EMBL/GenBank/DDBJ databases">
        <title>Streptomyces sp. strain GY16 isolated from leaves of Broussonetia papyrifera.</title>
        <authorList>
            <person name="Mo P."/>
        </authorList>
    </citation>
    <scope>NUCLEOTIDE SEQUENCE [LARGE SCALE GENOMIC DNA]</scope>
    <source>
        <strain evidence="6 7">GY16</strain>
    </source>
</reference>
<evidence type="ECO:0000256" key="3">
    <source>
        <dbReference type="ARBA" id="ARBA00022989"/>
    </source>
</evidence>
<dbReference type="KEGG" id="sphv:F9278_34630"/>
<dbReference type="PANTHER" id="PTHR42723:SF1">
    <property type="entry name" value="CHLOROPHYLL SYNTHASE, CHLOROPLASTIC"/>
    <property type="match status" value="1"/>
</dbReference>
<dbReference type="EMBL" id="CP045096">
    <property type="protein sequence ID" value="QFR00465.1"/>
    <property type="molecule type" value="Genomic_DNA"/>
</dbReference>
<dbReference type="AlphaFoldDB" id="A0A5P8KBS0"/>
<keyword evidence="4 5" id="KW-0472">Membrane</keyword>
<accession>A0A5P8KBS0</accession>
<evidence type="ECO:0000256" key="5">
    <source>
        <dbReference type="SAM" id="Phobius"/>
    </source>
</evidence>
<feature type="transmembrane region" description="Helical" evidence="5">
    <location>
        <begin position="140"/>
        <end position="162"/>
    </location>
</feature>
<keyword evidence="3 5" id="KW-1133">Transmembrane helix</keyword>
<evidence type="ECO:0008006" key="8">
    <source>
        <dbReference type="Google" id="ProtNLM"/>
    </source>
</evidence>
<evidence type="ECO:0000256" key="2">
    <source>
        <dbReference type="ARBA" id="ARBA00022692"/>
    </source>
</evidence>
<dbReference type="InterPro" id="IPR044878">
    <property type="entry name" value="UbiA_sf"/>
</dbReference>
<dbReference type="CDD" id="cd13956">
    <property type="entry name" value="PT_UbiA"/>
    <property type="match status" value="1"/>
</dbReference>
<gene>
    <name evidence="6" type="ORF">F9278_34630</name>
</gene>
<dbReference type="Proteomes" id="UP000327294">
    <property type="component" value="Chromosome"/>
</dbReference>
<dbReference type="PANTHER" id="PTHR42723">
    <property type="entry name" value="CHLOROPHYLL SYNTHASE"/>
    <property type="match status" value="1"/>
</dbReference>
<comment type="subcellular location">
    <subcellularLocation>
        <location evidence="1">Membrane</location>
        <topology evidence="1">Multi-pass membrane protein</topology>
    </subcellularLocation>
</comment>
<feature type="transmembrane region" description="Helical" evidence="5">
    <location>
        <begin position="242"/>
        <end position="263"/>
    </location>
</feature>
<protein>
    <recommendedName>
        <fullName evidence="8">Homogenitisate phytyltransferase</fullName>
    </recommendedName>
</protein>
<evidence type="ECO:0000313" key="6">
    <source>
        <dbReference type="EMBL" id="QFR00465.1"/>
    </source>
</evidence>
<evidence type="ECO:0000256" key="1">
    <source>
        <dbReference type="ARBA" id="ARBA00004141"/>
    </source>
</evidence>
<organism evidence="6 7">
    <name type="scientific">Streptomyces phaeolivaceus</name>
    <dbReference type="NCBI Taxonomy" id="2653200"/>
    <lineage>
        <taxon>Bacteria</taxon>
        <taxon>Bacillati</taxon>
        <taxon>Actinomycetota</taxon>
        <taxon>Actinomycetes</taxon>
        <taxon>Kitasatosporales</taxon>
        <taxon>Streptomycetaceae</taxon>
        <taxon>Streptomyces</taxon>
    </lineage>
</organism>
<keyword evidence="7" id="KW-1185">Reference proteome</keyword>
<sequence length="294" mass="30296">MEMTMQLLARQASACLVESRPAVLGVVLLRFLATALPGPALNPVLSPGVAVAAAGWICATMSIYIFNGIADRKEDIANASTRPIASGRLPVRTARTAVVASAVISMLCALQGGTAAVVLSFAYLMLGFAYSGPPFPLKQTYYTCTGAGAGLGLATYAAGLLANSQHPGIGPTIVAGTMTLWMGCVGSIAKEFSDVDGDRAAGRCTWPMVLGDMGAKALLTAIAGAIAVGLTVASALCAPQLIWCALTVILGAIGVTVTSREAVPGRPRKVRRRPYHAFMVTQIATHLVLLAIIL</sequence>
<dbReference type="InterPro" id="IPR000537">
    <property type="entry name" value="UbiA_prenyltransferase"/>
</dbReference>
<dbReference type="GO" id="GO:0016765">
    <property type="term" value="F:transferase activity, transferring alkyl or aryl (other than methyl) groups"/>
    <property type="evidence" value="ECO:0007669"/>
    <property type="project" value="InterPro"/>
</dbReference>
<evidence type="ECO:0000313" key="7">
    <source>
        <dbReference type="Proteomes" id="UP000327294"/>
    </source>
</evidence>
<proteinExistence type="predicted"/>
<name>A0A5P8KBS0_9ACTN</name>
<dbReference type="InterPro" id="IPR050475">
    <property type="entry name" value="Prenyltransferase_related"/>
</dbReference>
<dbReference type="Pfam" id="PF01040">
    <property type="entry name" value="UbiA"/>
    <property type="match status" value="1"/>
</dbReference>
<feature type="transmembrane region" description="Helical" evidence="5">
    <location>
        <begin position="49"/>
        <end position="66"/>
    </location>
</feature>
<dbReference type="GO" id="GO:0016020">
    <property type="term" value="C:membrane"/>
    <property type="evidence" value="ECO:0007669"/>
    <property type="project" value="UniProtKB-SubCell"/>
</dbReference>